<dbReference type="PROSITE" id="PS50111">
    <property type="entry name" value="CHEMOTAXIS_TRANSDUC_2"/>
    <property type="match status" value="1"/>
</dbReference>
<dbReference type="Proteomes" id="UP001236652">
    <property type="component" value="Chromosome"/>
</dbReference>
<keyword evidence="7" id="KW-1133">Transmembrane helix</keyword>
<reference evidence="10 11" key="1">
    <citation type="submission" date="2023-05" db="EMBL/GenBank/DDBJ databases">
        <title>Comparative genomics reveals the evidence of polycyclic aromatic hydrocarbons degradation in moderately halophilic genus Pontibacillus.</title>
        <authorList>
            <person name="Yang H."/>
            <person name="Qian Z."/>
        </authorList>
    </citation>
    <scope>NUCLEOTIDE SEQUENCE [LARGE SCALE GENOMIC DNA]</scope>
    <source>
        <strain evidence="11">HN14</strain>
    </source>
</reference>
<keyword evidence="2" id="KW-1003">Cell membrane</keyword>
<evidence type="ECO:0000256" key="1">
    <source>
        <dbReference type="ARBA" id="ARBA00004236"/>
    </source>
</evidence>
<sequence>MKKKYWKYLRFQFLAAIIVVMTVNLSITSIIVGGMERANVDLGIAGELTRNITSILIATILISVLLHYLVLKPLFHIMEKIEQFEQGDQDTRITITHLNELSTLGIKLNRLFSTIQEAQKAQENRSDIAIKHSDDIDNRLLKLSHSSDSISGAMQEIASQTEEQLATYEETSSITEEMNDHMTSMNQQLSDVNSSFQAIKDSSQAGMENIQKVTTRFKEITDKTDEGHQQLQALSGKVEQIQDVVTSINDISEQTNLLALNASIEAARAGEAGKGFEVVATEVRKLAETSLRTTQQISDLTNEILEEVQKNVDLSADRAELVVQNDHHVKEMNETFETILNQVLENSSLIHETTNQINQLTSSSQEVTTAIEHVTSRAEGSNTHIMKINTMIATQNEQTQQIQGVSNKLVSAFAK</sequence>
<feature type="transmembrane region" description="Helical" evidence="7">
    <location>
        <begin position="52"/>
        <end position="71"/>
    </location>
</feature>
<dbReference type="RefSeq" id="WP_231418013.1">
    <property type="nucleotide sequence ID" value="NZ_CP126446.1"/>
</dbReference>
<accession>A0ABY8V286</accession>
<dbReference type="SMART" id="SM00283">
    <property type="entry name" value="MA"/>
    <property type="match status" value="1"/>
</dbReference>
<dbReference type="PROSITE" id="PS50885">
    <property type="entry name" value="HAMP"/>
    <property type="match status" value="1"/>
</dbReference>
<dbReference type="PANTHER" id="PTHR32089:SF112">
    <property type="entry name" value="LYSOZYME-LIKE PROTEIN-RELATED"/>
    <property type="match status" value="1"/>
</dbReference>
<dbReference type="Pfam" id="PF00015">
    <property type="entry name" value="MCPsignal"/>
    <property type="match status" value="1"/>
</dbReference>
<name>A0ABY8V286_9BACI</name>
<evidence type="ECO:0000256" key="4">
    <source>
        <dbReference type="ARBA" id="ARBA00023224"/>
    </source>
</evidence>
<keyword evidence="3 7" id="KW-0472">Membrane</keyword>
<organism evidence="10 11">
    <name type="scientific">Pontibacillus chungwhensis</name>
    <dbReference type="NCBI Taxonomy" id="265426"/>
    <lineage>
        <taxon>Bacteria</taxon>
        <taxon>Bacillati</taxon>
        <taxon>Bacillota</taxon>
        <taxon>Bacilli</taxon>
        <taxon>Bacillales</taxon>
        <taxon>Bacillaceae</taxon>
        <taxon>Pontibacillus</taxon>
    </lineage>
</organism>
<evidence type="ECO:0000259" key="8">
    <source>
        <dbReference type="PROSITE" id="PS50111"/>
    </source>
</evidence>
<dbReference type="InterPro" id="IPR003660">
    <property type="entry name" value="HAMP_dom"/>
</dbReference>
<dbReference type="PANTHER" id="PTHR32089">
    <property type="entry name" value="METHYL-ACCEPTING CHEMOTAXIS PROTEIN MCPB"/>
    <property type="match status" value="1"/>
</dbReference>
<evidence type="ECO:0000259" key="9">
    <source>
        <dbReference type="PROSITE" id="PS50885"/>
    </source>
</evidence>
<protein>
    <submittedName>
        <fullName evidence="10">Methyl-accepting chemotaxis protein</fullName>
    </submittedName>
</protein>
<feature type="domain" description="Methyl-accepting transducer" evidence="8">
    <location>
        <begin position="139"/>
        <end position="375"/>
    </location>
</feature>
<evidence type="ECO:0000256" key="7">
    <source>
        <dbReference type="SAM" id="Phobius"/>
    </source>
</evidence>
<dbReference type="EMBL" id="CP126446">
    <property type="protein sequence ID" value="WIF99372.1"/>
    <property type="molecule type" value="Genomic_DNA"/>
</dbReference>
<evidence type="ECO:0000256" key="6">
    <source>
        <dbReference type="PROSITE-ProRule" id="PRU00284"/>
    </source>
</evidence>
<keyword evidence="11" id="KW-1185">Reference proteome</keyword>
<dbReference type="SUPFAM" id="SSF58104">
    <property type="entry name" value="Methyl-accepting chemotaxis protein (MCP) signaling domain"/>
    <property type="match status" value="1"/>
</dbReference>
<dbReference type="Gene3D" id="6.10.340.10">
    <property type="match status" value="1"/>
</dbReference>
<proteinExistence type="inferred from homology"/>
<evidence type="ECO:0000313" key="11">
    <source>
        <dbReference type="Proteomes" id="UP001236652"/>
    </source>
</evidence>
<comment type="similarity">
    <text evidence="5">Belongs to the methyl-accepting chemotaxis (MCP) protein family.</text>
</comment>
<keyword evidence="7" id="KW-0812">Transmembrane</keyword>
<gene>
    <name evidence="10" type="ORF">QNI29_06860</name>
</gene>
<feature type="transmembrane region" description="Helical" evidence="7">
    <location>
        <begin position="12"/>
        <end position="32"/>
    </location>
</feature>
<evidence type="ECO:0000256" key="3">
    <source>
        <dbReference type="ARBA" id="ARBA00023136"/>
    </source>
</evidence>
<comment type="subcellular location">
    <subcellularLocation>
        <location evidence="1">Cell membrane</location>
    </subcellularLocation>
</comment>
<dbReference type="Gene3D" id="1.10.287.950">
    <property type="entry name" value="Methyl-accepting chemotaxis protein"/>
    <property type="match status" value="1"/>
</dbReference>
<evidence type="ECO:0000256" key="2">
    <source>
        <dbReference type="ARBA" id="ARBA00022475"/>
    </source>
</evidence>
<dbReference type="InterPro" id="IPR004089">
    <property type="entry name" value="MCPsignal_dom"/>
</dbReference>
<feature type="domain" description="HAMP" evidence="9">
    <location>
        <begin position="68"/>
        <end position="120"/>
    </location>
</feature>
<evidence type="ECO:0000256" key="5">
    <source>
        <dbReference type="ARBA" id="ARBA00029447"/>
    </source>
</evidence>
<evidence type="ECO:0000313" key="10">
    <source>
        <dbReference type="EMBL" id="WIF99372.1"/>
    </source>
</evidence>
<keyword evidence="4 6" id="KW-0807">Transducer</keyword>